<reference evidence="4" key="1">
    <citation type="journal article" date="2019" name="Int. J. Syst. Evol. Microbiol.">
        <title>The Global Catalogue of Microorganisms (GCM) 10K type strain sequencing project: providing services to taxonomists for standard genome sequencing and annotation.</title>
        <authorList>
            <consortium name="The Broad Institute Genomics Platform"/>
            <consortium name="The Broad Institute Genome Sequencing Center for Infectious Disease"/>
            <person name="Wu L."/>
            <person name="Ma J."/>
        </authorList>
    </citation>
    <scope>NUCLEOTIDE SEQUENCE [LARGE SCALE GENOMIC DNA]</scope>
    <source>
        <strain evidence="4">JCM 17924</strain>
    </source>
</reference>
<protein>
    <submittedName>
        <fullName evidence="3">Uncharacterized protein</fullName>
    </submittedName>
</protein>
<evidence type="ECO:0000256" key="2">
    <source>
        <dbReference type="SAM" id="SignalP"/>
    </source>
</evidence>
<comment type="caution">
    <text evidence="3">The sequence shown here is derived from an EMBL/GenBank/DDBJ whole genome shotgun (WGS) entry which is preliminary data.</text>
</comment>
<dbReference type="RefSeq" id="WP_345221148.1">
    <property type="nucleotide sequence ID" value="NZ_BAABHA010000001.1"/>
</dbReference>
<feature type="chain" id="PRO_5045594518" evidence="2">
    <location>
        <begin position="25"/>
        <end position="233"/>
    </location>
</feature>
<organism evidence="3 4">
    <name type="scientific">Hymenobacter koreensis</name>
    <dbReference type="NCBI Taxonomy" id="1084523"/>
    <lineage>
        <taxon>Bacteria</taxon>
        <taxon>Pseudomonadati</taxon>
        <taxon>Bacteroidota</taxon>
        <taxon>Cytophagia</taxon>
        <taxon>Cytophagales</taxon>
        <taxon>Hymenobacteraceae</taxon>
        <taxon>Hymenobacter</taxon>
    </lineage>
</organism>
<feature type="signal peptide" evidence="2">
    <location>
        <begin position="1"/>
        <end position="24"/>
    </location>
</feature>
<accession>A0ABP8IUK7</accession>
<gene>
    <name evidence="3" type="ORF">GCM10023186_05430</name>
</gene>
<proteinExistence type="predicted"/>
<keyword evidence="4" id="KW-1185">Reference proteome</keyword>
<dbReference type="Proteomes" id="UP001500454">
    <property type="component" value="Unassembled WGS sequence"/>
</dbReference>
<keyword evidence="2" id="KW-0732">Signal</keyword>
<evidence type="ECO:0000313" key="4">
    <source>
        <dbReference type="Proteomes" id="UP001500454"/>
    </source>
</evidence>
<name>A0ABP8IUK7_9BACT</name>
<evidence type="ECO:0000313" key="3">
    <source>
        <dbReference type="EMBL" id="GAA4374140.1"/>
    </source>
</evidence>
<sequence>MASPRLFSFYCAAFLAAGSFAAQAQSKAISAQQLPLTAAKLADFVPKGWRIEQRLGADINADQQPDSVLALIQTAQYTGKNGVPTRDRALVVALAQPEGMWRRAGFTAQLLYCTSCFLSSGSAPALTLSEQGVLEVAHGDFDGDVGSSSTVQFKFEPQTGRLRLINEEVTRHYSRSKEKSISTDLLTGNETTTTEESKDEDEEPRVKTQTRTLKLPKYYLEDYKEGRTLLHKF</sequence>
<dbReference type="EMBL" id="BAABHA010000001">
    <property type="protein sequence ID" value="GAA4374140.1"/>
    <property type="molecule type" value="Genomic_DNA"/>
</dbReference>
<feature type="region of interest" description="Disordered" evidence="1">
    <location>
        <begin position="180"/>
        <end position="209"/>
    </location>
</feature>
<evidence type="ECO:0000256" key="1">
    <source>
        <dbReference type="SAM" id="MobiDB-lite"/>
    </source>
</evidence>